<name>E3I0T3_RHOVT</name>
<dbReference type="HOGENOM" id="CLU_2603764_0_0_5"/>
<evidence type="ECO:0000313" key="2">
    <source>
        <dbReference type="EMBL" id="ADP71173.1"/>
    </source>
</evidence>
<dbReference type="AlphaFoldDB" id="E3I0T3"/>
<dbReference type="RefSeq" id="WP_013419559.1">
    <property type="nucleotide sequence ID" value="NC_014664.1"/>
</dbReference>
<dbReference type="KEGG" id="rva:Rvan_1937"/>
<keyword evidence="3" id="KW-1185">Reference proteome</keyword>
<sequence>MATMAPKPYLREADDGTFELLVPAGFDRVHVLPYCFHTEEDAARWLTSRKGKERLMSLSGQSDHMAARPSFQSIEQSLT</sequence>
<protein>
    <submittedName>
        <fullName evidence="2">Uncharacterized protein</fullName>
    </submittedName>
</protein>
<gene>
    <name evidence="2" type="ordered locus">Rvan_1937</name>
</gene>
<proteinExistence type="predicted"/>
<feature type="region of interest" description="Disordered" evidence="1">
    <location>
        <begin position="58"/>
        <end position="79"/>
    </location>
</feature>
<dbReference type="EMBL" id="CP002292">
    <property type="protein sequence ID" value="ADP71173.1"/>
    <property type="molecule type" value="Genomic_DNA"/>
</dbReference>
<dbReference type="Proteomes" id="UP000001399">
    <property type="component" value="Chromosome"/>
</dbReference>
<dbReference type="OrthoDB" id="7960331at2"/>
<organism evidence="2 3">
    <name type="scientific">Rhodomicrobium vannielii (strain ATCC 17100 / DSM 162 / LMG 4299 / NCIMB 10020 / ATH 3.1.1)</name>
    <dbReference type="NCBI Taxonomy" id="648757"/>
    <lineage>
        <taxon>Bacteria</taxon>
        <taxon>Pseudomonadati</taxon>
        <taxon>Pseudomonadota</taxon>
        <taxon>Alphaproteobacteria</taxon>
        <taxon>Hyphomicrobiales</taxon>
        <taxon>Hyphomicrobiaceae</taxon>
        <taxon>Rhodomicrobium</taxon>
    </lineage>
</organism>
<evidence type="ECO:0000256" key="1">
    <source>
        <dbReference type="SAM" id="MobiDB-lite"/>
    </source>
</evidence>
<feature type="compositionally biased region" description="Polar residues" evidence="1">
    <location>
        <begin position="70"/>
        <end position="79"/>
    </location>
</feature>
<accession>E3I0T3</accession>
<reference evidence="3" key="1">
    <citation type="journal article" date="2011" name="J. Bacteriol.">
        <title>Genome sequences of eight morphologically diverse alphaproteobacteria.</title>
        <authorList>
            <consortium name="US DOE Joint Genome Institute"/>
            <person name="Brown P.J."/>
            <person name="Kysela D.T."/>
            <person name="Buechlein A."/>
            <person name="Hemmerich C."/>
            <person name="Brun Y.V."/>
        </authorList>
    </citation>
    <scope>NUCLEOTIDE SEQUENCE [LARGE SCALE GENOMIC DNA]</scope>
    <source>
        <strain evidence="3">ATCC 17100 / ATH 3.1.1 / DSM 162 / LMG 4299</strain>
    </source>
</reference>
<evidence type="ECO:0000313" key="3">
    <source>
        <dbReference type="Proteomes" id="UP000001399"/>
    </source>
</evidence>